<feature type="domain" description="Peptidase S9 prolyl oligopeptidase catalytic" evidence="13">
    <location>
        <begin position="764"/>
        <end position="917"/>
    </location>
</feature>
<comment type="similarity">
    <text evidence="9">Belongs to the peptidase S9D family.</text>
</comment>
<organism evidence="14 15">
    <name type="scientific">Morus notabilis</name>
    <dbReference type="NCBI Taxonomy" id="981085"/>
    <lineage>
        <taxon>Eukaryota</taxon>
        <taxon>Viridiplantae</taxon>
        <taxon>Streptophyta</taxon>
        <taxon>Embryophyta</taxon>
        <taxon>Tracheophyta</taxon>
        <taxon>Spermatophyta</taxon>
        <taxon>Magnoliopsida</taxon>
        <taxon>eudicotyledons</taxon>
        <taxon>Gunneridae</taxon>
        <taxon>Pentapetalae</taxon>
        <taxon>rosids</taxon>
        <taxon>fabids</taxon>
        <taxon>Rosales</taxon>
        <taxon>Moraceae</taxon>
        <taxon>Moreae</taxon>
        <taxon>Morus</taxon>
    </lineage>
</organism>
<comment type="subcellular location">
    <subcellularLocation>
        <location evidence="1">Plastid</location>
        <location evidence="1">Chloroplast stroma</location>
    </subcellularLocation>
</comment>
<evidence type="ECO:0000313" key="14">
    <source>
        <dbReference type="EMBL" id="EXB28587.1"/>
    </source>
</evidence>
<keyword evidence="6" id="KW-0720">Serine protease</keyword>
<dbReference type="Proteomes" id="UP000030645">
    <property type="component" value="Unassembled WGS sequence"/>
</dbReference>
<dbReference type="eggNOG" id="KOG2100">
    <property type="taxonomic scope" value="Eukaryota"/>
</dbReference>
<dbReference type="FunFam" id="3.40.50.1820:FF:000049">
    <property type="entry name" value="probable glutamyl endopeptidase, chloroplastic"/>
    <property type="match status" value="1"/>
</dbReference>
<feature type="chain" id="PRO_5004928731" description="Probable glutamyl endopeptidase, chloroplastic" evidence="12">
    <location>
        <begin position="23"/>
        <end position="1305"/>
    </location>
</feature>
<dbReference type="GO" id="GO:0004252">
    <property type="term" value="F:serine-type endopeptidase activity"/>
    <property type="evidence" value="ECO:0007669"/>
    <property type="project" value="TreeGrafter"/>
</dbReference>
<dbReference type="PANTHER" id="PTHR42776">
    <property type="entry name" value="SERINE PEPTIDASE S9 FAMILY MEMBER"/>
    <property type="match status" value="1"/>
</dbReference>
<evidence type="ECO:0000256" key="2">
    <source>
        <dbReference type="ARBA" id="ARBA00022528"/>
    </source>
</evidence>
<evidence type="ECO:0000256" key="6">
    <source>
        <dbReference type="ARBA" id="ARBA00022825"/>
    </source>
</evidence>
<evidence type="ECO:0000256" key="1">
    <source>
        <dbReference type="ARBA" id="ARBA00004470"/>
    </source>
</evidence>
<dbReference type="GO" id="GO:0009570">
    <property type="term" value="C:chloroplast stroma"/>
    <property type="evidence" value="ECO:0007669"/>
    <property type="project" value="UniProtKB-SubCell"/>
</dbReference>
<keyword evidence="15" id="KW-1185">Reference proteome</keyword>
<dbReference type="SUPFAM" id="SSF82171">
    <property type="entry name" value="DPP6 N-terminal domain-like"/>
    <property type="match status" value="1"/>
</dbReference>
<dbReference type="PANTHER" id="PTHR42776:SF28">
    <property type="entry name" value="GLUTAMYL ENDOPEPTIDASE, CHLOROPLASTIC-RELATED"/>
    <property type="match status" value="1"/>
</dbReference>
<dbReference type="SUPFAM" id="SSF53474">
    <property type="entry name" value="alpha/beta-Hydrolases"/>
    <property type="match status" value="1"/>
</dbReference>
<evidence type="ECO:0000256" key="8">
    <source>
        <dbReference type="ARBA" id="ARBA00054431"/>
    </source>
</evidence>
<dbReference type="GO" id="GO:0006508">
    <property type="term" value="P:proteolysis"/>
    <property type="evidence" value="ECO:0007669"/>
    <property type="project" value="UniProtKB-KW"/>
</dbReference>
<evidence type="ECO:0000256" key="11">
    <source>
        <dbReference type="SAM" id="MobiDB-lite"/>
    </source>
</evidence>
<keyword evidence="12" id="KW-0732">Signal</keyword>
<accession>W9QJV3</accession>
<evidence type="ECO:0000313" key="15">
    <source>
        <dbReference type="Proteomes" id="UP000030645"/>
    </source>
</evidence>
<evidence type="ECO:0000259" key="13">
    <source>
        <dbReference type="Pfam" id="PF00326"/>
    </source>
</evidence>
<feature type="compositionally biased region" description="Low complexity" evidence="11">
    <location>
        <begin position="76"/>
        <end position="85"/>
    </location>
</feature>
<dbReference type="EMBL" id="KE343391">
    <property type="protein sequence ID" value="EXB28587.1"/>
    <property type="molecule type" value="Genomic_DNA"/>
</dbReference>
<dbReference type="InterPro" id="IPR011042">
    <property type="entry name" value="6-blade_b-propeller_TolB-like"/>
</dbReference>
<keyword evidence="2" id="KW-0150">Chloroplast</keyword>
<comment type="function">
    <text evidence="8">Serine-type protease active in vitro against the LHCII N-terminal. Cleaves its substrate on the carboxy-side of Glu residues.</text>
</comment>
<dbReference type="InterPro" id="IPR029058">
    <property type="entry name" value="AB_hydrolase_fold"/>
</dbReference>
<gene>
    <name evidence="14" type="ORF">L484_009746</name>
</gene>
<reference evidence="15" key="1">
    <citation type="submission" date="2013-01" db="EMBL/GenBank/DDBJ databases">
        <title>Draft Genome Sequence of a Mulberry Tree, Morus notabilis C.K. Schneid.</title>
        <authorList>
            <person name="He N."/>
            <person name="Zhao S."/>
        </authorList>
    </citation>
    <scope>NUCLEOTIDE SEQUENCE</scope>
</reference>
<name>W9QJV3_9ROSA</name>
<dbReference type="SUPFAM" id="SSF63829">
    <property type="entry name" value="Calcium-dependent phosphotriesterase"/>
    <property type="match status" value="1"/>
</dbReference>
<evidence type="ECO:0000256" key="4">
    <source>
        <dbReference type="ARBA" id="ARBA00022670"/>
    </source>
</evidence>
<dbReference type="InterPro" id="IPR001375">
    <property type="entry name" value="Peptidase_S9_cat"/>
</dbReference>
<evidence type="ECO:0000256" key="5">
    <source>
        <dbReference type="ARBA" id="ARBA00022801"/>
    </source>
</evidence>
<evidence type="ECO:0000256" key="10">
    <source>
        <dbReference type="ARBA" id="ARBA00073000"/>
    </source>
</evidence>
<dbReference type="STRING" id="981085.W9QJV3"/>
<dbReference type="Pfam" id="PF00326">
    <property type="entry name" value="Peptidase_S9"/>
    <property type="match status" value="1"/>
</dbReference>
<feature type="region of interest" description="Disordered" evidence="11">
    <location>
        <begin position="69"/>
        <end position="88"/>
    </location>
</feature>
<keyword evidence="7" id="KW-0809">Transit peptide</keyword>
<dbReference type="ESTHER" id="9rosa-w9qjv3">
    <property type="family name" value="Glutamyl_Peptidase_S9"/>
</dbReference>
<sequence length="1305" mass="143528">MMRIHKLYLRLSLLSLSPLSLSLKPSQFSPLSAPSRRSSVAVRNAVSMAGSSTRLRNLVPVNAVVAENGGNGGASNGSASSSASATLAEDEDELTAGVGYRLPPPEIKDIVDAPPLPALSFSPFRDKILFLKRRSLPPLAELARPEEKLAGIRIDGKCNARSRMSFYTGVAIHQLMPDGTLGPEREVHGFPDGAKINFVTWSPDGRHLSFSVRVDEEDNSSSKLRVWVADVETGKARPLFENPDIYLNAVFDNYVWLDNSTLLVSTIPLSRRDPPKKPIVPFGPKIQSNEQKNIIQVRTFQDLLKDEYDADLFDYYATSQLVLVSLDGVVKEVGPPAVYTSMDPSPDQKYILISSIHRPYSFIVPCGRFPKKVDVWTADGRFVREFCDLPLAEDIPIAFNSVRKGMRSINWRADKPCTLYWVETQDGGDAKVEVSPRDIIYTQSAEPLESEEPEVLHKLDLRYGGISWCDDSLALVYESWYKTRRIRTWVISPGSKDVSPRILFDRSSEDVYSDPGSPMLRRTPSGTYVIAKIKKENDEGTYVLLNGSGATPEGNMPFLDLFDINTGQKERIWKSDKEIYYETVVALMSDEKEGDLLIDQLKILTSKESKTENTQYYLLSWPEKKACQITNFPHPYPQLASLQKEMVRYQRKDGVQLTATLYLPPGYDPSKDGPLPCLIWSYPGEFKSKDAAGQVRGSPNEFAGIGPTSALLWLSRRHGSPHQFFYCSKSCRFAILSGPTIPIIGEGDEEANDRYVEQLVASAEAAVEEVLRRGVAHPNKIAVGGHSYGAFMSANLLAHAPHLFCCGIARSGAYNRTLTPFGFQNEDRTLWEATNTYVDMSPFMSANKIKKPILLIHGEEDNNPGTLTMQSDRFFNALKGHGALCRLVILPSESHGYAARESIMHVLWETDRWLQRYCVSNASDVNVDADGSKESSGAGATDSETKTVAASGGGGAEMSNFDDEGYNLGPRSLLCMACSCLCSTKSLIFLLLVSAIPIAYLVSQELAEPPTHVFFYHSPGWLRECAKWDTHGRRFLVSSFSGGVSQVSVPNDDHHSPATVLEEVPLVKEAELAGNASLGLVIDSPRNRLLVVAADVIANRYSALVAYDLSTWTRLFLTQLSSPGGGKSFADDVVVDAEGNAYVTDVKANKIWKVGVDGKLVSIIRSPLFTAKKWYKNLVGLNGIVYHPDGFLLVIHTFSGNLLKIDLSKGEEVVKAVKVVGGPLTFGDGLELLSPTKLVVAGSNPSARLVVSSDGWETASLVATFSGLKHRVATAATVKDGRVYLNYLIGMGYPKKKHALVEAVF</sequence>
<protein>
    <recommendedName>
        <fullName evidence="10">Probable glutamyl endopeptidase, chloroplastic</fullName>
    </recommendedName>
</protein>
<dbReference type="FunFam" id="2.120.10.30:FF:000089">
    <property type="entry name" value="Calcium-dependent phosphotriesterase superfamily protein"/>
    <property type="match status" value="1"/>
</dbReference>
<dbReference type="Gene3D" id="3.40.50.1820">
    <property type="entry name" value="alpha/beta hydrolase"/>
    <property type="match status" value="1"/>
</dbReference>
<evidence type="ECO:0000256" key="12">
    <source>
        <dbReference type="SAM" id="SignalP"/>
    </source>
</evidence>
<evidence type="ECO:0000256" key="9">
    <source>
        <dbReference type="ARBA" id="ARBA00060950"/>
    </source>
</evidence>
<keyword evidence="4" id="KW-0645">Protease</keyword>
<evidence type="ECO:0000256" key="3">
    <source>
        <dbReference type="ARBA" id="ARBA00022640"/>
    </source>
</evidence>
<feature type="region of interest" description="Disordered" evidence="11">
    <location>
        <begin position="929"/>
        <end position="954"/>
    </location>
</feature>
<keyword evidence="5" id="KW-0378">Hydrolase</keyword>
<evidence type="ECO:0000256" key="7">
    <source>
        <dbReference type="ARBA" id="ARBA00022946"/>
    </source>
</evidence>
<dbReference type="Gene3D" id="2.120.10.30">
    <property type="entry name" value="TolB, C-terminal domain"/>
    <property type="match status" value="2"/>
</dbReference>
<proteinExistence type="inferred from homology"/>
<feature type="signal peptide" evidence="12">
    <location>
        <begin position="1"/>
        <end position="22"/>
    </location>
</feature>
<keyword evidence="3" id="KW-0934">Plastid</keyword>